<organism evidence="4">
    <name type="scientific">Amphimedon queenslandica</name>
    <name type="common">Sponge</name>
    <dbReference type="NCBI Taxonomy" id="400682"/>
    <lineage>
        <taxon>Eukaryota</taxon>
        <taxon>Metazoa</taxon>
        <taxon>Porifera</taxon>
        <taxon>Demospongiae</taxon>
        <taxon>Heteroscleromorpha</taxon>
        <taxon>Haplosclerida</taxon>
        <taxon>Niphatidae</taxon>
        <taxon>Amphimedon</taxon>
    </lineage>
</organism>
<dbReference type="InterPro" id="IPR036770">
    <property type="entry name" value="Ankyrin_rpt-contain_sf"/>
</dbReference>
<evidence type="ECO:0000256" key="3">
    <source>
        <dbReference type="PROSITE-ProRule" id="PRU00023"/>
    </source>
</evidence>
<dbReference type="PROSITE" id="PS50088">
    <property type="entry name" value="ANK_REPEAT"/>
    <property type="match status" value="1"/>
</dbReference>
<dbReference type="Gene3D" id="1.25.40.20">
    <property type="entry name" value="Ankyrin repeat-containing domain"/>
    <property type="match status" value="1"/>
</dbReference>
<dbReference type="SUPFAM" id="SSF48403">
    <property type="entry name" value="Ankyrin repeat"/>
    <property type="match status" value="1"/>
</dbReference>
<evidence type="ECO:0000256" key="1">
    <source>
        <dbReference type="ARBA" id="ARBA00022737"/>
    </source>
</evidence>
<dbReference type="AlphaFoldDB" id="A0A1X7VJA1"/>
<sequence length="696" mass="78477">MALWKKKINTKEWLMTPSDVITWRDKISKEYREGYVIKELTSILQEKGLHIGGSTFRTGLLQCLHQACLSGAFSFVKYIISNHIREVALNELHSFYSKQYYADDKCMTISDEAQHRKESLLHAAIIGDSTQSVEIVNFLLSQCDALIKIGSCCSQSPLMLALETQNEEVISVLLGHRMIELNCQDMEGSTPLMYAARITKMAHFIPKMIKLGANLFVTDKRGYNTLHVAVSEHNTKAVEFLLAQNDCKTFLTACPLPIYLIDQSSFLSQKYGLMGEDMKEVYRIITSSKLDLSLERNINMILLKATFFVIGYVKSGSQQLLVNCKHALYEAFTKGSLESGETESIPLYSGHKVLLTLNDVKSMYSSLNGNDLEVALCYESLIVRERCLCYGDPSLICSLLSFGVWFIWEAKKLSEGLQFWLRGTEMLLHVVRNCNPISSQLINLVVTMLQKLLSLAEMDNSSDSRLDLWSEKDILISVIENAILCVTNCVILTKNRHTHLITHKSFLPGVQLILESLNAFLLSTTEESDIKYLVDVLSKNCPRTIIDANGLPTTLIHVLLRLDSVTGPLKLLQLIIEANGVWMVNGVGPLGMRPLHLTHEEDIISLLIDYGAHLDAVNSHRVTVIKDLHVRRPDLFPDQFIDSRPFPLKCLAANAIAIQALPYIGMHIPHNLKYFISLHDHKAEDQLLRSQLDFSM</sequence>
<dbReference type="Pfam" id="PF12796">
    <property type="entry name" value="Ank_2"/>
    <property type="match status" value="1"/>
</dbReference>
<protein>
    <submittedName>
        <fullName evidence="4">Uncharacterized protein</fullName>
    </submittedName>
</protein>
<dbReference type="STRING" id="400682.A0A1X7VJA1"/>
<name>A0A1X7VJA1_AMPQE</name>
<dbReference type="PANTHER" id="PTHR24126:SF14">
    <property type="entry name" value="ANK_REP_REGION DOMAIN-CONTAINING PROTEIN"/>
    <property type="match status" value="1"/>
</dbReference>
<keyword evidence="1" id="KW-0677">Repeat</keyword>
<dbReference type="InParanoid" id="A0A1X7VJA1"/>
<proteinExistence type="predicted"/>
<feature type="repeat" description="ANK" evidence="3">
    <location>
        <begin position="187"/>
        <end position="220"/>
    </location>
</feature>
<dbReference type="EnsemblMetazoa" id="Aqu2.1.40004_001">
    <property type="protein sequence ID" value="Aqu2.1.40004_001"/>
    <property type="gene ID" value="Aqu2.1.40004"/>
</dbReference>
<evidence type="ECO:0000313" key="4">
    <source>
        <dbReference type="EnsemblMetazoa" id="Aqu2.1.40004_001"/>
    </source>
</evidence>
<accession>A0A1X7VJA1</accession>
<dbReference type="PANTHER" id="PTHR24126">
    <property type="entry name" value="ANKYRIN REPEAT, PH AND SEC7 DOMAIN CONTAINING PROTEIN SECG-RELATED"/>
    <property type="match status" value="1"/>
</dbReference>
<evidence type="ECO:0000256" key="2">
    <source>
        <dbReference type="ARBA" id="ARBA00023043"/>
    </source>
</evidence>
<dbReference type="InterPro" id="IPR002110">
    <property type="entry name" value="Ankyrin_rpt"/>
</dbReference>
<reference evidence="4" key="1">
    <citation type="submission" date="2017-05" db="UniProtKB">
        <authorList>
            <consortium name="EnsemblMetazoa"/>
        </authorList>
    </citation>
    <scope>IDENTIFICATION</scope>
</reference>
<dbReference type="SMART" id="SM00248">
    <property type="entry name" value="ANK"/>
    <property type="match status" value="5"/>
</dbReference>
<keyword evidence="2 3" id="KW-0040">ANK repeat</keyword>